<keyword evidence="5" id="KW-1185">Reference proteome</keyword>
<proteinExistence type="inferred from homology"/>
<dbReference type="Pfam" id="PF02525">
    <property type="entry name" value="Flavodoxin_2"/>
    <property type="match status" value="1"/>
</dbReference>
<dbReference type="RefSeq" id="WP_005760993.1">
    <property type="nucleotide sequence ID" value="NZ_AJSX01000034.1"/>
</dbReference>
<reference evidence="4 5" key="1">
    <citation type="submission" date="2012-03" db="EMBL/GenBank/DDBJ databases">
        <authorList>
            <person name="Harkins D.M."/>
            <person name="Madupu R."/>
            <person name="Durkin A.S."/>
            <person name="Torralba M."/>
            <person name="Methe B."/>
            <person name="Sutton G.G."/>
            <person name="Nelson K.E."/>
        </authorList>
    </citation>
    <scope>NUCLEOTIDE SEQUENCE [LARGE SCALE GENOMIC DNA]</scope>
    <source>
        <strain evidence="4 5">CCUG 2042</strain>
    </source>
</reference>
<dbReference type="eggNOG" id="COG2249">
    <property type="taxonomic scope" value="Bacteria"/>
</dbReference>
<gene>
    <name evidence="4" type="ORF">HMPREF1052_1383</name>
</gene>
<sequence>MKHLVIFAHPNTKNSFNKAILERVLQASKKANVETVVRDLYSMEFNPVISWEELSGTFQGIIASEIKYEQKLISEADLITLVYPLWWMGYPAILKGYLERVLTAGFAYQSNENGTVGLLTGKQMQQFITLGNGVERYQKIGFAKSLDDTLVNGLFNYVGINDIEHSFLGDIHIIDAQARHKMLDEVEAKIFEKLTALLGAKVNV</sequence>
<dbReference type="EC" id="1.7.-.-" evidence="4"/>
<dbReference type="Gene3D" id="3.40.50.360">
    <property type="match status" value="1"/>
</dbReference>
<evidence type="ECO:0000256" key="2">
    <source>
        <dbReference type="ARBA" id="ARBA00023002"/>
    </source>
</evidence>
<dbReference type="SUPFAM" id="SSF52218">
    <property type="entry name" value="Flavoproteins"/>
    <property type="match status" value="1"/>
</dbReference>
<dbReference type="EMBL" id="AJSX01000034">
    <property type="protein sequence ID" value="EIJ68769.1"/>
    <property type="molecule type" value="Genomic_DNA"/>
</dbReference>
<accession>I3DAM6</accession>
<dbReference type="GO" id="GO:0003955">
    <property type="term" value="F:NAD(P)H dehydrogenase (quinone) activity"/>
    <property type="evidence" value="ECO:0007669"/>
    <property type="project" value="TreeGrafter"/>
</dbReference>
<dbReference type="InterPro" id="IPR029039">
    <property type="entry name" value="Flavoprotein-like_sf"/>
</dbReference>
<dbReference type="AlphaFoldDB" id="I3DAM6"/>
<dbReference type="Proteomes" id="UP000006457">
    <property type="component" value="Unassembled WGS sequence"/>
</dbReference>
<feature type="domain" description="Flavodoxin-like fold" evidence="3">
    <location>
        <begin position="1"/>
        <end position="189"/>
    </location>
</feature>
<evidence type="ECO:0000313" key="4">
    <source>
        <dbReference type="EMBL" id="EIJ68769.1"/>
    </source>
</evidence>
<dbReference type="PANTHER" id="PTHR10204:SF34">
    <property type="entry name" value="NAD(P)H DEHYDROGENASE [QUINONE] 1 ISOFORM 1"/>
    <property type="match status" value="1"/>
</dbReference>
<dbReference type="GO" id="GO:0005829">
    <property type="term" value="C:cytosol"/>
    <property type="evidence" value="ECO:0007669"/>
    <property type="project" value="TreeGrafter"/>
</dbReference>
<dbReference type="OrthoDB" id="9798454at2"/>
<dbReference type="InterPro" id="IPR051545">
    <property type="entry name" value="NAD(P)H_dehydrogenase_qn"/>
</dbReference>
<organism evidence="4 5">
    <name type="scientific">Pasteurella bettyae CCUG 2042</name>
    <dbReference type="NCBI Taxonomy" id="1095749"/>
    <lineage>
        <taxon>Bacteria</taxon>
        <taxon>Pseudomonadati</taxon>
        <taxon>Pseudomonadota</taxon>
        <taxon>Gammaproteobacteria</taxon>
        <taxon>Pasteurellales</taxon>
        <taxon>Pasteurellaceae</taxon>
        <taxon>Pasteurella</taxon>
    </lineage>
</organism>
<comment type="caution">
    <text evidence="4">The sequence shown here is derived from an EMBL/GenBank/DDBJ whole genome shotgun (WGS) entry which is preliminary data.</text>
</comment>
<evidence type="ECO:0000313" key="5">
    <source>
        <dbReference type="Proteomes" id="UP000006457"/>
    </source>
</evidence>
<comment type="similarity">
    <text evidence="1">Belongs to the NAD(P)H dehydrogenase (quinone) family.</text>
</comment>
<dbReference type="InterPro" id="IPR003680">
    <property type="entry name" value="Flavodoxin_fold"/>
</dbReference>
<evidence type="ECO:0000259" key="3">
    <source>
        <dbReference type="Pfam" id="PF02525"/>
    </source>
</evidence>
<evidence type="ECO:0000256" key="1">
    <source>
        <dbReference type="ARBA" id="ARBA00006252"/>
    </source>
</evidence>
<name>I3DAM6_9PAST</name>
<dbReference type="PANTHER" id="PTHR10204">
    <property type="entry name" value="NAD P H OXIDOREDUCTASE-RELATED"/>
    <property type="match status" value="1"/>
</dbReference>
<dbReference type="PATRIC" id="fig|1095749.3.peg.1487"/>
<protein>
    <submittedName>
        <fullName evidence="4">Flavin reductase</fullName>
        <ecNumber evidence="4">1.7.-.-</ecNumber>
    </submittedName>
</protein>
<keyword evidence="2 4" id="KW-0560">Oxidoreductase</keyword>